<keyword evidence="3" id="KW-1185">Reference proteome</keyword>
<dbReference type="InterPro" id="IPR002575">
    <property type="entry name" value="Aminoglycoside_PTrfase"/>
</dbReference>
<evidence type="ECO:0000313" key="3">
    <source>
        <dbReference type="Proteomes" id="UP001446871"/>
    </source>
</evidence>
<comment type="caution">
    <text evidence="2">The sequence shown here is derived from an EMBL/GenBank/DDBJ whole genome shotgun (WGS) entry which is preliminary data.</text>
</comment>
<dbReference type="SUPFAM" id="SSF56112">
    <property type="entry name" value="Protein kinase-like (PK-like)"/>
    <property type="match status" value="1"/>
</dbReference>
<evidence type="ECO:0000259" key="1">
    <source>
        <dbReference type="Pfam" id="PF01636"/>
    </source>
</evidence>
<dbReference type="Pfam" id="PF01636">
    <property type="entry name" value="APH"/>
    <property type="match status" value="1"/>
</dbReference>
<sequence>MPDTDTAPYEVLFVHQNHGYPNPLPTPDDLDGSEALLNDTSKVKLARVQERFVMKFGVFVDPIEAHNMLFVEKSTTVPIPKVFANYQRPKGQRVITYILMQYVPGERTAHKLRYYQHVLPTHLRGNEAPVFTHNDFQRKNVMVRPDGTLVVIDWEFASWYPTYWEYATATCANAGWYDDWHEYVRIALDEYPNQSLWLSSMKHEMWG</sequence>
<gene>
    <name evidence="2" type="ORF">PG996_008665</name>
</gene>
<accession>A0ABR1UYL1</accession>
<dbReference type="InterPro" id="IPR051678">
    <property type="entry name" value="AGP_Transferase"/>
</dbReference>
<protein>
    <recommendedName>
        <fullName evidence="1">Aminoglycoside phosphotransferase domain-containing protein</fullName>
    </recommendedName>
</protein>
<reference evidence="2 3" key="1">
    <citation type="submission" date="2023-01" db="EMBL/GenBank/DDBJ databases">
        <title>Analysis of 21 Apiospora genomes using comparative genomics revels a genus with tremendous synthesis potential of carbohydrate active enzymes and secondary metabolites.</title>
        <authorList>
            <person name="Sorensen T."/>
        </authorList>
    </citation>
    <scope>NUCLEOTIDE SEQUENCE [LARGE SCALE GENOMIC DNA]</scope>
    <source>
        <strain evidence="2 3">CBS 83171</strain>
    </source>
</reference>
<dbReference type="EMBL" id="JAQQWM010000005">
    <property type="protein sequence ID" value="KAK8064013.1"/>
    <property type="molecule type" value="Genomic_DNA"/>
</dbReference>
<dbReference type="PANTHER" id="PTHR21310:SF48">
    <property type="entry name" value="AMINOGLYCOSIDE PHOSPHOTRANSFERASE DOMAIN-CONTAINING PROTEIN"/>
    <property type="match status" value="1"/>
</dbReference>
<dbReference type="CDD" id="cd05120">
    <property type="entry name" value="APH_ChoK_like"/>
    <property type="match status" value="1"/>
</dbReference>
<evidence type="ECO:0000313" key="2">
    <source>
        <dbReference type="EMBL" id="KAK8064013.1"/>
    </source>
</evidence>
<feature type="domain" description="Aminoglycoside phosphotransferase" evidence="1">
    <location>
        <begin position="119"/>
        <end position="185"/>
    </location>
</feature>
<dbReference type="Proteomes" id="UP001446871">
    <property type="component" value="Unassembled WGS sequence"/>
</dbReference>
<proteinExistence type="predicted"/>
<dbReference type="Gene3D" id="3.90.1200.10">
    <property type="match status" value="1"/>
</dbReference>
<name>A0ABR1UYL1_9PEZI</name>
<dbReference type="PANTHER" id="PTHR21310">
    <property type="entry name" value="AMINOGLYCOSIDE PHOSPHOTRANSFERASE-RELATED-RELATED"/>
    <property type="match status" value="1"/>
</dbReference>
<dbReference type="InterPro" id="IPR011009">
    <property type="entry name" value="Kinase-like_dom_sf"/>
</dbReference>
<organism evidence="2 3">
    <name type="scientific">Apiospora saccharicola</name>
    <dbReference type="NCBI Taxonomy" id="335842"/>
    <lineage>
        <taxon>Eukaryota</taxon>
        <taxon>Fungi</taxon>
        <taxon>Dikarya</taxon>
        <taxon>Ascomycota</taxon>
        <taxon>Pezizomycotina</taxon>
        <taxon>Sordariomycetes</taxon>
        <taxon>Xylariomycetidae</taxon>
        <taxon>Amphisphaeriales</taxon>
        <taxon>Apiosporaceae</taxon>
        <taxon>Apiospora</taxon>
    </lineage>
</organism>